<dbReference type="Proteomes" id="UP000315037">
    <property type="component" value="Unassembled WGS sequence"/>
</dbReference>
<protein>
    <submittedName>
        <fullName evidence="3">YbgC/FadM family acyl-CoA thioesterase</fullName>
        <ecNumber evidence="3">3.1.2.-</ecNumber>
    </submittedName>
</protein>
<dbReference type="NCBIfam" id="TIGR00051">
    <property type="entry name" value="YbgC/FadM family acyl-CoA thioesterase"/>
    <property type="match status" value="1"/>
</dbReference>
<organism evidence="3 4">
    <name type="scientific">Oecophyllibacter saccharovorans</name>
    <dbReference type="NCBI Taxonomy" id="2558360"/>
    <lineage>
        <taxon>Bacteria</taxon>
        <taxon>Pseudomonadati</taxon>
        <taxon>Pseudomonadota</taxon>
        <taxon>Alphaproteobacteria</taxon>
        <taxon>Acetobacterales</taxon>
        <taxon>Acetobacteraceae</taxon>
        <taxon>Oecophyllibacter</taxon>
    </lineage>
</organism>
<dbReference type="CDD" id="cd00586">
    <property type="entry name" value="4HBT"/>
    <property type="match status" value="1"/>
</dbReference>
<dbReference type="InterPro" id="IPR008272">
    <property type="entry name" value="HB-CoA_thioesterase_AS"/>
</dbReference>
<gene>
    <name evidence="3" type="ORF">E3202_07685</name>
</gene>
<sequence>MAAHECRFRVYYEDTDAGGVVYHARYLGFAERARAEALRALGLPVGWLAGQKRRLFVVRTLRADYHAPLHLDEEMLVETELAQMRGARLVLAQRIYRLDPDPPPGNGPGPQGDVPARHLAVTLEVTLACLDADSMKPARIPPYCLQKLARLAP</sequence>
<evidence type="ECO:0000256" key="2">
    <source>
        <dbReference type="ARBA" id="ARBA00022801"/>
    </source>
</evidence>
<dbReference type="EC" id="3.1.2.-" evidence="3"/>
<dbReference type="InterPro" id="IPR029069">
    <property type="entry name" value="HotDog_dom_sf"/>
</dbReference>
<accession>A0A506ULZ2</accession>
<reference evidence="3 4" key="1">
    <citation type="submission" date="2019-03" db="EMBL/GenBank/DDBJ databases">
        <title>The complete genome sequence of Neokomagataea sp. Jb2 NBRC113641.</title>
        <authorList>
            <person name="Chua K.-O."/>
            <person name="Chan K.-G."/>
            <person name="See-Too W.-S."/>
        </authorList>
    </citation>
    <scope>NUCLEOTIDE SEQUENCE [LARGE SCALE GENOMIC DNA]</scope>
    <source>
        <strain evidence="3 4">Jb2</strain>
    </source>
</reference>
<keyword evidence="4" id="KW-1185">Reference proteome</keyword>
<dbReference type="Pfam" id="PF13279">
    <property type="entry name" value="4HBT_2"/>
    <property type="match status" value="1"/>
</dbReference>
<dbReference type="RefSeq" id="WP_165600951.1">
    <property type="nucleotide sequence ID" value="NZ_SORZ01000002.1"/>
</dbReference>
<dbReference type="EMBL" id="SORZ01000002">
    <property type="protein sequence ID" value="TPW34361.1"/>
    <property type="molecule type" value="Genomic_DNA"/>
</dbReference>
<dbReference type="InterPro" id="IPR050563">
    <property type="entry name" value="4-hydroxybenzoyl-CoA_TE"/>
</dbReference>
<dbReference type="Gene3D" id="3.10.129.10">
    <property type="entry name" value="Hotdog Thioesterase"/>
    <property type="match status" value="1"/>
</dbReference>
<dbReference type="PROSITE" id="PS01328">
    <property type="entry name" value="4HBCOA_THIOESTERASE"/>
    <property type="match status" value="1"/>
</dbReference>
<dbReference type="PANTHER" id="PTHR31793">
    <property type="entry name" value="4-HYDROXYBENZOYL-COA THIOESTERASE FAMILY MEMBER"/>
    <property type="match status" value="1"/>
</dbReference>
<dbReference type="PANTHER" id="PTHR31793:SF37">
    <property type="entry name" value="ACYL-COA THIOESTER HYDROLASE YBGC"/>
    <property type="match status" value="1"/>
</dbReference>
<evidence type="ECO:0000313" key="4">
    <source>
        <dbReference type="Proteomes" id="UP000315037"/>
    </source>
</evidence>
<comment type="similarity">
    <text evidence="1">Belongs to the 4-hydroxybenzoyl-CoA thioesterase family.</text>
</comment>
<comment type="caution">
    <text evidence="3">The sequence shown here is derived from an EMBL/GenBank/DDBJ whole genome shotgun (WGS) entry which is preliminary data.</text>
</comment>
<dbReference type="AlphaFoldDB" id="A0A506ULZ2"/>
<keyword evidence="2 3" id="KW-0378">Hydrolase</keyword>
<dbReference type="InterPro" id="IPR006684">
    <property type="entry name" value="YbgC/YbaW"/>
</dbReference>
<dbReference type="GO" id="GO:0047617">
    <property type="term" value="F:fatty acyl-CoA hydrolase activity"/>
    <property type="evidence" value="ECO:0007669"/>
    <property type="project" value="TreeGrafter"/>
</dbReference>
<name>A0A506ULZ2_9PROT</name>
<evidence type="ECO:0000313" key="3">
    <source>
        <dbReference type="EMBL" id="TPW34361.1"/>
    </source>
</evidence>
<dbReference type="PIRSF" id="PIRSF003230">
    <property type="entry name" value="YbgC"/>
    <property type="match status" value="1"/>
</dbReference>
<dbReference type="SUPFAM" id="SSF54637">
    <property type="entry name" value="Thioesterase/thiol ester dehydrase-isomerase"/>
    <property type="match status" value="1"/>
</dbReference>
<proteinExistence type="inferred from homology"/>
<evidence type="ECO:0000256" key="1">
    <source>
        <dbReference type="ARBA" id="ARBA00005953"/>
    </source>
</evidence>